<feature type="compositionally biased region" description="Basic residues" evidence="1">
    <location>
        <begin position="23"/>
        <end position="33"/>
    </location>
</feature>
<comment type="caution">
    <text evidence="2">The sequence shown here is derived from an EMBL/GenBank/DDBJ whole genome shotgun (WGS) entry which is preliminary data.</text>
</comment>
<evidence type="ECO:0000313" key="2">
    <source>
        <dbReference type="EMBL" id="MED6128733.1"/>
    </source>
</evidence>
<keyword evidence="3" id="KW-1185">Reference proteome</keyword>
<name>A0ABU6RY53_9FABA</name>
<evidence type="ECO:0000313" key="3">
    <source>
        <dbReference type="Proteomes" id="UP001341840"/>
    </source>
</evidence>
<dbReference type="EMBL" id="JASCZI010033074">
    <property type="protein sequence ID" value="MED6128733.1"/>
    <property type="molecule type" value="Genomic_DNA"/>
</dbReference>
<gene>
    <name evidence="2" type="ORF">PIB30_100823</name>
</gene>
<feature type="non-terminal residue" evidence="2">
    <location>
        <position position="1"/>
    </location>
</feature>
<feature type="compositionally biased region" description="Basic residues" evidence="1">
    <location>
        <begin position="1"/>
        <end position="10"/>
    </location>
</feature>
<protein>
    <submittedName>
        <fullName evidence="2">Uncharacterized protein</fullName>
    </submittedName>
</protein>
<evidence type="ECO:0000256" key="1">
    <source>
        <dbReference type="SAM" id="MobiDB-lite"/>
    </source>
</evidence>
<dbReference type="Proteomes" id="UP001341840">
    <property type="component" value="Unassembled WGS sequence"/>
</dbReference>
<reference evidence="2 3" key="1">
    <citation type="journal article" date="2023" name="Plants (Basel)">
        <title>Bridging the Gap: Combining Genomics and Transcriptomics Approaches to Understand Stylosanthes scabra, an Orphan Legume from the Brazilian Caatinga.</title>
        <authorList>
            <person name="Ferreira-Neto J.R.C."/>
            <person name="da Silva M.D."/>
            <person name="Binneck E."/>
            <person name="de Melo N.F."/>
            <person name="da Silva R.H."/>
            <person name="de Melo A.L.T.M."/>
            <person name="Pandolfi V."/>
            <person name="Bustamante F.O."/>
            <person name="Brasileiro-Vidal A.C."/>
            <person name="Benko-Iseppon A.M."/>
        </authorList>
    </citation>
    <scope>NUCLEOTIDE SEQUENCE [LARGE SCALE GENOMIC DNA]</scope>
    <source>
        <tissue evidence="2">Leaves</tissue>
    </source>
</reference>
<feature type="region of interest" description="Disordered" evidence="1">
    <location>
        <begin position="1"/>
        <end position="55"/>
    </location>
</feature>
<proteinExistence type="predicted"/>
<sequence>QRKEKSKKKKTTEQKNVETPTKMGKRGILRSRLARSMQMEDATKEKDTLRKRKHV</sequence>
<organism evidence="2 3">
    <name type="scientific">Stylosanthes scabra</name>
    <dbReference type="NCBI Taxonomy" id="79078"/>
    <lineage>
        <taxon>Eukaryota</taxon>
        <taxon>Viridiplantae</taxon>
        <taxon>Streptophyta</taxon>
        <taxon>Embryophyta</taxon>
        <taxon>Tracheophyta</taxon>
        <taxon>Spermatophyta</taxon>
        <taxon>Magnoliopsida</taxon>
        <taxon>eudicotyledons</taxon>
        <taxon>Gunneridae</taxon>
        <taxon>Pentapetalae</taxon>
        <taxon>rosids</taxon>
        <taxon>fabids</taxon>
        <taxon>Fabales</taxon>
        <taxon>Fabaceae</taxon>
        <taxon>Papilionoideae</taxon>
        <taxon>50 kb inversion clade</taxon>
        <taxon>dalbergioids sensu lato</taxon>
        <taxon>Dalbergieae</taxon>
        <taxon>Pterocarpus clade</taxon>
        <taxon>Stylosanthes</taxon>
    </lineage>
</organism>
<accession>A0ABU6RY53</accession>